<feature type="transmembrane region" description="Helical" evidence="7">
    <location>
        <begin position="324"/>
        <end position="346"/>
    </location>
</feature>
<dbReference type="InterPro" id="IPR020846">
    <property type="entry name" value="MFS_dom"/>
</dbReference>
<keyword evidence="3 7" id="KW-0812">Transmembrane</keyword>
<feature type="transmembrane region" description="Helical" evidence="7">
    <location>
        <begin position="386"/>
        <end position="407"/>
    </location>
</feature>
<evidence type="ECO:0000313" key="12">
    <source>
        <dbReference type="Proteomes" id="UP000642014"/>
    </source>
</evidence>
<evidence type="ECO:0000256" key="3">
    <source>
        <dbReference type="ARBA" id="ARBA00022692"/>
    </source>
</evidence>
<dbReference type="Gene3D" id="1.20.1250.20">
    <property type="entry name" value="MFS general substrate transporter like domains"/>
    <property type="match status" value="1"/>
</dbReference>
<organism evidence="9 12">
    <name type="scientific">Streptomyces cinereoruber</name>
    <dbReference type="NCBI Taxonomy" id="67260"/>
    <lineage>
        <taxon>Bacteria</taxon>
        <taxon>Bacillati</taxon>
        <taxon>Actinomycetota</taxon>
        <taxon>Actinomycetes</taxon>
        <taxon>Kitasatosporales</taxon>
        <taxon>Streptomycetaceae</taxon>
        <taxon>Streptomyces</taxon>
    </lineage>
</organism>
<feature type="compositionally biased region" description="Pro residues" evidence="6">
    <location>
        <begin position="430"/>
        <end position="439"/>
    </location>
</feature>
<gene>
    <name evidence="10" type="ORF">CP977_13060</name>
    <name evidence="9" type="ORF">GCM10010497_42110</name>
</gene>
<feature type="transmembrane region" description="Helical" evidence="7">
    <location>
        <begin position="226"/>
        <end position="247"/>
    </location>
</feature>
<dbReference type="Proteomes" id="UP000326029">
    <property type="component" value="Chromosome"/>
</dbReference>
<keyword evidence="5 7" id="KW-0472">Membrane</keyword>
<evidence type="ECO:0000256" key="4">
    <source>
        <dbReference type="ARBA" id="ARBA00022989"/>
    </source>
</evidence>
<keyword evidence="11" id="KW-1185">Reference proteome</keyword>
<dbReference type="AlphaFoldDB" id="A0AAV4KNE6"/>
<dbReference type="PROSITE" id="PS50850">
    <property type="entry name" value="MFS"/>
    <property type="match status" value="1"/>
</dbReference>
<name>A0AAV4KNE6_9ACTN</name>
<feature type="transmembrane region" description="Helical" evidence="7">
    <location>
        <begin position="267"/>
        <end position="287"/>
    </location>
</feature>
<dbReference type="GO" id="GO:0005886">
    <property type="term" value="C:plasma membrane"/>
    <property type="evidence" value="ECO:0007669"/>
    <property type="project" value="UniProtKB-SubCell"/>
</dbReference>
<dbReference type="EMBL" id="CP023693">
    <property type="protein sequence ID" value="QEV32977.1"/>
    <property type="molecule type" value="Genomic_DNA"/>
</dbReference>
<reference evidence="9" key="3">
    <citation type="submission" date="2023-08" db="EMBL/GenBank/DDBJ databases">
        <authorList>
            <person name="Sun Q."/>
            <person name="Ohkuma M."/>
        </authorList>
    </citation>
    <scope>NUCLEOTIDE SEQUENCE</scope>
    <source>
        <strain evidence="9">JCM 4205</strain>
    </source>
</reference>
<keyword evidence="2" id="KW-1003">Cell membrane</keyword>
<reference evidence="10 11" key="2">
    <citation type="submission" date="2017-09" db="EMBL/GenBank/DDBJ databases">
        <authorList>
            <person name="Lee N."/>
            <person name="Cho B.-K."/>
        </authorList>
    </citation>
    <scope>NUCLEOTIDE SEQUENCE [LARGE SCALE GENOMIC DNA]</scope>
    <source>
        <strain evidence="10 11">ATCC 19740</strain>
    </source>
</reference>
<comment type="subcellular location">
    <subcellularLocation>
        <location evidence="1">Cell membrane</location>
        <topology evidence="1">Multi-pass membrane protein</topology>
    </subcellularLocation>
</comment>
<dbReference type="PANTHER" id="PTHR23513:SF6">
    <property type="entry name" value="MAJOR FACILITATOR SUPERFAMILY ASSOCIATED DOMAIN-CONTAINING PROTEIN"/>
    <property type="match status" value="1"/>
</dbReference>
<evidence type="ECO:0000256" key="2">
    <source>
        <dbReference type="ARBA" id="ARBA00022475"/>
    </source>
</evidence>
<dbReference type="SUPFAM" id="SSF103473">
    <property type="entry name" value="MFS general substrate transporter"/>
    <property type="match status" value="1"/>
</dbReference>
<sequence length="439" mass="44631">MTAPGGSPEKKDVRPLATVLAANAVSITGSALTLIGVPWFALETTGSPGKAGLVAFCAAFPVLVSALAGGPVVDRLGRRRVSVASDLVCGLALAAIPLLHHAGILRFWMLCALMAVNGLCHAPGEMARRVLVPDLAGHAGTPLPRAASLYDAVSRGAWMAGAAVAGLLVAFLGADTVLLLDTATFVLSALLVLAGLRGVPAAEPVRDGPPLSPARYRADLREGYAFLFRSRLLLGITVMVMVTNGLSQSWSSVLLPVHARQELGGPAAQGLLASVFGGCALAGALLYGAFGERLPRRAVFTAGFLVGGAPPYVVAALTDTTAPLLVTLAASGFGVGVLNPILSTVMYERVPEGLRSRVMGASTAGVLLTTPLGGLAAGLLVERAGLAATLLGVGALYFLATLSPLVFPAWREMDAGPAPTDAEEISRTEPSPPAPAPGP</sequence>
<evidence type="ECO:0000259" key="8">
    <source>
        <dbReference type="PROSITE" id="PS50850"/>
    </source>
</evidence>
<protein>
    <submittedName>
        <fullName evidence="9">MFS transporter</fullName>
    </submittedName>
</protein>
<evidence type="ECO:0000313" key="11">
    <source>
        <dbReference type="Proteomes" id="UP000326029"/>
    </source>
</evidence>
<feature type="domain" description="Major facilitator superfamily (MFS) profile" evidence="8">
    <location>
        <begin position="223"/>
        <end position="439"/>
    </location>
</feature>
<evidence type="ECO:0000313" key="9">
    <source>
        <dbReference type="EMBL" id="GGR35054.1"/>
    </source>
</evidence>
<evidence type="ECO:0000313" key="10">
    <source>
        <dbReference type="EMBL" id="QEV32977.1"/>
    </source>
</evidence>
<feature type="transmembrane region" description="Helical" evidence="7">
    <location>
        <begin position="358"/>
        <end position="380"/>
    </location>
</feature>
<feature type="transmembrane region" description="Helical" evidence="7">
    <location>
        <begin position="80"/>
        <end position="99"/>
    </location>
</feature>
<dbReference type="PANTHER" id="PTHR23513">
    <property type="entry name" value="INTEGRAL MEMBRANE EFFLUX PROTEIN-RELATED"/>
    <property type="match status" value="1"/>
</dbReference>
<feature type="region of interest" description="Disordered" evidence="6">
    <location>
        <begin position="416"/>
        <end position="439"/>
    </location>
</feature>
<keyword evidence="4 7" id="KW-1133">Transmembrane helix</keyword>
<evidence type="ECO:0000256" key="5">
    <source>
        <dbReference type="ARBA" id="ARBA00023136"/>
    </source>
</evidence>
<dbReference type="InterPro" id="IPR036259">
    <property type="entry name" value="MFS_trans_sf"/>
</dbReference>
<accession>A0AAV4KNE6</accession>
<reference evidence="9 12" key="1">
    <citation type="journal article" date="2014" name="Int. J. Syst. Evol. Microbiol.">
        <title>Complete genome sequence of Corynebacterium casei LMG S-19264T (=DSM 44701T), isolated from a smear-ripened cheese.</title>
        <authorList>
            <consortium name="US DOE Joint Genome Institute (JGI-PGF)"/>
            <person name="Walter F."/>
            <person name="Albersmeier A."/>
            <person name="Kalinowski J."/>
            <person name="Ruckert C."/>
        </authorList>
    </citation>
    <scope>NUCLEOTIDE SEQUENCE [LARGE SCALE GENOMIC DNA]</scope>
    <source>
        <strain evidence="9 12">JCM 4205</strain>
    </source>
</reference>
<feature type="transmembrane region" description="Helical" evidence="7">
    <location>
        <begin position="152"/>
        <end position="172"/>
    </location>
</feature>
<evidence type="ECO:0000256" key="6">
    <source>
        <dbReference type="SAM" id="MobiDB-lite"/>
    </source>
</evidence>
<feature type="transmembrane region" description="Helical" evidence="7">
    <location>
        <begin position="53"/>
        <end position="73"/>
    </location>
</feature>
<dbReference type="InterPro" id="IPR011701">
    <property type="entry name" value="MFS"/>
</dbReference>
<dbReference type="RefSeq" id="WP_062755241.1">
    <property type="nucleotide sequence ID" value="NZ_BMSJ01000008.1"/>
</dbReference>
<evidence type="ECO:0000256" key="7">
    <source>
        <dbReference type="SAM" id="Phobius"/>
    </source>
</evidence>
<dbReference type="Proteomes" id="UP000642014">
    <property type="component" value="Unassembled WGS sequence"/>
</dbReference>
<dbReference type="Pfam" id="PF07690">
    <property type="entry name" value="MFS_1"/>
    <property type="match status" value="1"/>
</dbReference>
<feature type="transmembrane region" description="Helical" evidence="7">
    <location>
        <begin position="299"/>
        <end position="318"/>
    </location>
</feature>
<feature type="transmembrane region" description="Helical" evidence="7">
    <location>
        <begin position="20"/>
        <end position="41"/>
    </location>
</feature>
<dbReference type="GO" id="GO:0022857">
    <property type="term" value="F:transmembrane transporter activity"/>
    <property type="evidence" value="ECO:0007669"/>
    <property type="project" value="InterPro"/>
</dbReference>
<proteinExistence type="predicted"/>
<dbReference type="CDD" id="cd06173">
    <property type="entry name" value="MFS_MefA_like"/>
    <property type="match status" value="1"/>
</dbReference>
<dbReference type="EMBL" id="BMSJ01000008">
    <property type="protein sequence ID" value="GGR35054.1"/>
    <property type="molecule type" value="Genomic_DNA"/>
</dbReference>
<dbReference type="GeneID" id="95454698"/>
<evidence type="ECO:0000256" key="1">
    <source>
        <dbReference type="ARBA" id="ARBA00004651"/>
    </source>
</evidence>